<gene>
    <name evidence="2" type="ORF">Tci_932982</name>
</gene>
<evidence type="ECO:0008006" key="3">
    <source>
        <dbReference type="Google" id="ProtNLM"/>
    </source>
</evidence>
<feature type="non-terminal residue" evidence="2">
    <location>
        <position position="1"/>
    </location>
</feature>
<proteinExistence type="predicted"/>
<name>A0A699XP09_TANCI</name>
<comment type="caution">
    <text evidence="2">The sequence shown here is derived from an EMBL/GenBank/DDBJ whole genome shotgun (WGS) entry which is preliminary data.</text>
</comment>
<organism evidence="2">
    <name type="scientific">Tanacetum cinerariifolium</name>
    <name type="common">Dalmatian daisy</name>
    <name type="synonym">Chrysanthemum cinerariifolium</name>
    <dbReference type="NCBI Taxonomy" id="118510"/>
    <lineage>
        <taxon>Eukaryota</taxon>
        <taxon>Viridiplantae</taxon>
        <taxon>Streptophyta</taxon>
        <taxon>Embryophyta</taxon>
        <taxon>Tracheophyta</taxon>
        <taxon>Spermatophyta</taxon>
        <taxon>Magnoliopsida</taxon>
        <taxon>eudicotyledons</taxon>
        <taxon>Gunneridae</taxon>
        <taxon>Pentapetalae</taxon>
        <taxon>asterids</taxon>
        <taxon>campanulids</taxon>
        <taxon>Asterales</taxon>
        <taxon>Asteraceae</taxon>
        <taxon>Asteroideae</taxon>
        <taxon>Anthemideae</taxon>
        <taxon>Anthemidinae</taxon>
        <taxon>Tanacetum</taxon>
    </lineage>
</organism>
<evidence type="ECO:0000313" key="2">
    <source>
        <dbReference type="EMBL" id="GFD61013.1"/>
    </source>
</evidence>
<reference evidence="2" key="1">
    <citation type="journal article" date="2019" name="Sci. Rep.">
        <title>Draft genome of Tanacetum cinerariifolium, the natural source of mosquito coil.</title>
        <authorList>
            <person name="Yamashiro T."/>
            <person name="Shiraishi A."/>
            <person name="Satake H."/>
            <person name="Nakayama K."/>
        </authorList>
    </citation>
    <scope>NUCLEOTIDE SEQUENCE</scope>
</reference>
<dbReference type="EMBL" id="BKCJ011885560">
    <property type="protein sequence ID" value="GFD61013.1"/>
    <property type="molecule type" value="Genomic_DNA"/>
</dbReference>
<dbReference type="AlphaFoldDB" id="A0A699XP09"/>
<evidence type="ECO:0000256" key="1">
    <source>
        <dbReference type="SAM" id="MobiDB-lite"/>
    </source>
</evidence>
<feature type="region of interest" description="Disordered" evidence="1">
    <location>
        <begin position="1"/>
        <end position="23"/>
    </location>
</feature>
<accession>A0A699XP09</accession>
<sequence>QQEEIDIVTKTDDVLPPSDENDDDLSDDLLLGEADLFLDDNQIPLGIENIADDPEGDVRFLE</sequence>
<protein>
    <recommendedName>
        <fullName evidence="3">Reverse transcriptase domain-containing protein</fullName>
    </recommendedName>
</protein>